<evidence type="ECO:0000259" key="1">
    <source>
        <dbReference type="Pfam" id="PF13449"/>
    </source>
</evidence>
<dbReference type="PANTHER" id="PTHR37957">
    <property type="entry name" value="BLR7070 PROTEIN"/>
    <property type="match status" value="1"/>
</dbReference>
<gene>
    <name evidence="2" type="ORF">IQ249_09725</name>
</gene>
<proteinExistence type="predicted"/>
<dbReference type="Pfam" id="PF13449">
    <property type="entry name" value="Phytase-like"/>
    <property type="match status" value="1"/>
</dbReference>
<accession>A0A8J7ITZ6</accession>
<dbReference type="InterPro" id="IPR027372">
    <property type="entry name" value="Phytase-like_dom"/>
</dbReference>
<dbReference type="AlphaFoldDB" id="A0A8J7ITZ6"/>
<organism evidence="2 3">
    <name type="scientific">Lusitaniella coriacea LEGE 07157</name>
    <dbReference type="NCBI Taxonomy" id="945747"/>
    <lineage>
        <taxon>Bacteria</taxon>
        <taxon>Bacillati</taxon>
        <taxon>Cyanobacteriota</taxon>
        <taxon>Cyanophyceae</taxon>
        <taxon>Spirulinales</taxon>
        <taxon>Lusitaniellaceae</taxon>
        <taxon>Lusitaniella</taxon>
    </lineage>
</organism>
<comment type="caution">
    <text evidence="2">The sequence shown here is derived from an EMBL/GenBank/DDBJ whole genome shotgun (WGS) entry which is preliminary data.</text>
</comment>
<dbReference type="PANTHER" id="PTHR37957:SF1">
    <property type="entry name" value="PHYTASE-LIKE DOMAIN-CONTAINING PROTEIN"/>
    <property type="match status" value="1"/>
</dbReference>
<reference evidence="2" key="1">
    <citation type="submission" date="2020-10" db="EMBL/GenBank/DDBJ databases">
        <authorList>
            <person name="Castelo-Branco R."/>
            <person name="Eusebio N."/>
            <person name="Adriana R."/>
            <person name="Vieira A."/>
            <person name="Brugerolle De Fraissinette N."/>
            <person name="Rezende De Castro R."/>
            <person name="Schneider M.P."/>
            <person name="Vasconcelos V."/>
            <person name="Leao P.N."/>
        </authorList>
    </citation>
    <scope>NUCLEOTIDE SEQUENCE</scope>
    <source>
        <strain evidence="2">LEGE 07157</strain>
    </source>
</reference>
<name>A0A8J7ITZ6_9CYAN</name>
<dbReference type="EMBL" id="JADEWZ010000012">
    <property type="protein sequence ID" value="MBE9116173.1"/>
    <property type="molecule type" value="Genomic_DNA"/>
</dbReference>
<dbReference type="RefSeq" id="WP_194029269.1">
    <property type="nucleotide sequence ID" value="NZ_JADEWZ010000012.1"/>
</dbReference>
<sequence>MKTFLCSLSSRANYCSRQSKFRLSTLLVSFVLFFTLSACRPLPQVRAEDRLFPDISLEFLGEYQLPKTSFQDTPVGGLSALTYDRATSRFYVLSDDRSQRAPARFYTLNIALQPNDAGKLHLETVEIESVTSLKTLQGEPFAPGSIDPEGIALSPRGSLFISSEGIPSQKINPFIGEFDLKSGKLLSPLRLPQRYLLNEPETPEEEVAPRGVQENLGFEALTLNAPSLAPEDPFRLFTAPESSLLQDRDPENSEQGAPIRLLHYLISPIGSPIIVSENLYSLEPAPNGTLSNGLTDLAAFDREGFLLSLERTYGLGGVGAKIFLVTGGDATDTTQIATLARDRARIKPLRKKLLVDLSELGINLDNLEGMGLGPHLPDGSQILVLVSDDNFSKDQVTQFLAFRVVRE</sequence>
<evidence type="ECO:0000313" key="3">
    <source>
        <dbReference type="Proteomes" id="UP000654482"/>
    </source>
</evidence>
<protein>
    <submittedName>
        <fullName evidence="2">Esterase-like activity of phytase family protein</fullName>
    </submittedName>
</protein>
<keyword evidence="3" id="KW-1185">Reference proteome</keyword>
<evidence type="ECO:0000313" key="2">
    <source>
        <dbReference type="EMBL" id="MBE9116173.1"/>
    </source>
</evidence>
<dbReference type="Proteomes" id="UP000654482">
    <property type="component" value="Unassembled WGS sequence"/>
</dbReference>
<feature type="domain" description="Phytase-like" evidence="1">
    <location>
        <begin position="73"/>
        <end position="391"/>
    </location>
</feature>